<dbReference type="Gene3D" id="3.30.950.10">
    <property type="entry name" value="Methyltransferase, Cobalt-precorrin-4 Transmethylase, Domain 2"/>
    <property type="match status" value="1"/>
</dbReference>
<evidence type="ECO:0000313" key="2">
    <source>
        <dbReference type="Proteomes" id="UP001597171"/>
    </source>
</evidence>
<dbReference type="InterPro" id="IPR014776">
    <property type="entry name" value="4pyrrole_Mease_sub2"/>
</dbReference>
<protein>
    <submittedName>
        <fullName evidence="1">Precorrin-4 C(11)-methyltransferase</fullName>
    </submittedName>
</protein>
<feature type="non-terminal residue" evidence="1">
    <location>
        <position position="1"/>
    </location>
</feature>
<proteinExistence type="predicted"/>
<dbReference type="Proteomes" id="UP001597171">
    <property type="component" value="Unassembled WGS sequence"/>
</dbReference>
<organism evidence="1 2">
    <name type="scientific">Methylopila musalis</name>
    <dbReference type="NCBI Taxonomy" id="1134781"/>
    <lineage>
        <taxon>Bacteria</taxon>
        <taxon>Pseudomonadati</taxon>
        <taxon>Pseudomonadota</taxon>
        <taxon>Alphaproteobacteria</taxon>
        <taxon>Hyphomicrobiales</taxon>
        <taxon>Methylopilaceae</taxon>
        <taxon>Methylopila</taxon>
    </lineage>
</organism>
<dbReference type="SUPFAM" id="SSF53790">
    <property type="entry name" value="Tetrapyrrole methylase"/>
    <property type="match status" value="1"/>
</dbReference>
<gene>
    <name evidence="1" type="ORF">ACFQ4O_15955</name>
</gene>
<evidence type="ECO:0000313" key="1">
    <source>
        <dbReference type="EMBL" id="MFD1333495.1"/>
    </source>
</evidence>
<comment type="caution">
    <text evidence="1">The sequence shown here is derived from an EMBL/GenBank/DDBJ whole genome shotgun (WGS) entry which is preliminary data.</text>
</comment>
<name>A0ABW3ZBL2_9HYPH</name>
<dbReference type="InterPro" id="IPR035996">
    <property type="entry name" value="4pyrrol_Methylase_sf"/>
</dbReference>
<keyword evidence="2" id="KW-1185">Reference proteome</keyword>
<sequence length="66" mass="6682">AVVARATWPDEAIVRGVLADIVEKAAPFAIERTALVLVGPALAGSRGGASALYAPGHARHLKPAAI</sequence>
<dbReference type="EMBL" id="JBHTMX010000242">
    <property type="protein sequence ID" value="MFD1333495.1"/>
    <property type="molecule type" value="Genomic_DNA"/>
</dbReference>
<reference evidence="2" key="1">
    <citation type="journal article" date="2019" name="Int. J. Syst. Evol. Microbiol.">
        <title>The Global Catalogue of Microorganisms (GCM) 10K type strain sequencing project: providing services to taxonomists for standard genome sequencing and annotation.</title>
        <authorList>
            <consortium name="The Broad Institute Genomics Platform"/>
            <consortium name="The Broad Institute Genome Sequencing Center for Infectious Disease"/>
            <person name="Wu L."/>
            <person name="Ma J."/>
        </authorList>
    </citation>
    <scope>NUCLEOTIDE SEQUENCE [LARGE SCALE GENOMIC DNA]</scope>
    <source>
        <strain evidence="2">CCUG 61696</strain>
    </source>
</reference>
<accession>A0ABW3ZBL2</accession>